<keyword evidence="8 13" id="KW-0418">Kinase</keyword>
<name>A0ABS2C8R7_9NEIS</name>
<evidence type="ECO:0000256" key="6">
    <source>
        <dbReference type="ARBA" id="ARBA00022679"/>
    </source>
</evidence>
<dbReference type="RefSeq" id="WP_203569354.1">
    <property type="nucleotide sequence ID" value="NZ_WOFE01000001.1"/>
</dbReference>
<dbReference type="CDD" id="cd02027">
    <property type="entry name" value="APSK"/>
    <property type="match status" value="1"/>
</dbReference>
<dbReference type="EMBL" id="WOFE01000001">
    <property type="protein sequence ID" value="MBM5570025.1"/>
    <property type="molecule type" value="Genomic_DNA"/>
</dbReference>
<keyword evidence="9 13" id="KW-0067">ATP-binding</keyword>
<feature type="binding site" evidence="13">
    <location>
        <begin position="34"/>
        <end position="41"/>
    </location>
    <ligand>
        <name>ATP</name>
        <dbReference type="ChEBI" id="CHEBI:30616"/>
    </ligand>
</feature>
<comment type="catalytic activity">
    <reaction evidence="1 13 14">
        <text>adenosine 5'-phosphosulfate + ATP = 3'-phosphoadenylyl sulfate + ADP + H(+)</text>
        <dbReference type="Rhea" id="RHEA:24152"/>
        <dbReference type="ChEBI" id="CHEBI:15378"/>
        <dbReference type="ChEBI" id="CHEBI:30616"/>
        <dbReference type="ChEBI" id="CHEBI:58243"/>
        <dbReference type="ChEBI" id="CHEBI:58339"/>
        <dbReference type="ChEBI" id="CHEBI:456216"/>
        <dbReference type="EC" id="2.7.1.25"/>
    </reaction>
</comment>
<protein>
    <recommendedName>
        <fullName evidence="5 13">Adenylyl-sulfate kinase</fullName>
        <ecNumber evidence="5 13">2.7.1.25</ecNumber>
    </recommendedName>
    <alternativeName>
        <fullName evidence="11 13">APS kinase</fullName>
    </alternativeName>
    <alternativeName>
        <fullName evidence="12 13">ATP adenosine-5'-phosphosulfate 3'-phosphotransferase</fullName>
    </alternativeName>
    <alternativeName>
        <fullName evidence="10 13">Adenosine-5'-phosphosulfate kinase</fullName>
    </alternativeName>
</protein>
<evidence type="ECO:0000313" key="16">
    <source>
        <dbReference type="EMBL" id="MBM5570025.1"/>
    </source>
</evidence>
<evidence type="ECO:0000256" key="3">
    <source>
        <dbReference type="ARBA" id="ARBA00004806"/>
    </source>
</evidence>
<evidence type="ECO:0000256" key="2">
    <source>
        <dbReference type="ARBA" id="ARBA00002632"/>
    </source>
</evidence>
<dbReference type="Proteomes" id="UP001195660">
    <property type="component" value="Unassembled WGS sequence"/>
</dbReference>
<evidence type="ECO:0000256" key="11">
    <source>
        <dbReference type="ARBA" id="ARBA00031393"/>
    </source>
</evidence>
<dbReference type="InterPro" id="IPR059117">
    <property type="entry name" value="APS_kinase_dom"/>
</dbReference>
<evidence type="ECO:0000256" key="10">
    <source>
        <dbReference type="ARBA" id="ARBA00029724"/>
    </source>
</evidence>
<dbReference type="HAMAP" id="MF_00065">
    <property type="entry name" value="Adenylyl_sulf_kinase"/>
    <property type="match status" value="1"/>
</dbReference>
<keyword evidence="6 13" id="KW-0808">Transferase</keyword>
<evidence type="ECO:0000313" key="17">
    <source>
        <dbReference type="Proteomes" id="UP001195660"/>
    </source>
</evidence>
<dbReference type="InterPro" id="IPR002891">
    <property type="entry name" value="APS"/>
</dbReference>
<comment type="function">
    <text evidence="2 13 14">Catalyzes the synthesis of activated sulfate.</text>
</comment>
<dbReference type="EC" id="2.7.1.25" evidence="5 13"/>
<dbReference type="Pfam" id="PF01583">
    <property type="entry name" value="APS_kinase"/>
    <property type="match status" value="1"/>
</dbReference>
<sequence length="194" mass="21765">MKKSENIVKTIGQVNQEQRESLIKQKACTFWFTGLSASGKTTLAYALEKKLFDDGKLCYVLDGDNIRHGLNSNLGFSAEDRSENIRRIAEVSKLMNDAGIIVLTSFISPFISDRELAKKIIGEENYKEIYVSTSLHDCEQRDPKGLYKKARCGEIIEFTGISSPYEPPSHPYLKINTANTAIQDALQLIITVLK</sequence>
<organism evidence="16 17">
    <name type="scientific">Deefgea chitinilytica</name>
    <dbReference type="NCBI Taxonomy" id="570276"/>
    <lineage>
        <taxon>Bacteria</taxon>
        <taxon>Pseudomonadati</taxon>
        <taxon>Pseudomonadota</taxon>
        <taxon>Betaproteobacteria</taxon>
        <taxon>Neisseriales</taxon>
        <taxon>Chitinibacteraceae</taxon>
        <taxon>Deefgea</taxon>
    </lineage>
</organism>
<dbReference type="NCBIfam" id="TIGR00455">
    <property type="entry name" value="apsK"/>
    <property type="match status" value="1"/>
</dbReference>
<evidence type="ECO:0000256" key="1">
    <source>
        <dbReference type="ARBA" id="ARBA00001823"/>
    </source>
</evidence>
<evidence type="ECO:0000256" key="12">
    <source>
        <dbReference type="ARBA" id="ARBA00031464"/>
    </source>
</evidence>
<feature type="domain" description="APS kinase" evidence="15">
    <location>
        <begin position="27"/>
        <end position="175"/>
    </location>
</feature>
<keyword evidence="13" id="KW-0597">Phosphoprotein</keyword>
<dbReference type="InterPro" id="IPR027417">
    <property type="entry name" value="P-loop_NTPase"/>
</dbReference>
<comment type="caution">
    <text evidence="16">The sequence shown here is derived from an EMBL/GenBank/DDBJ whole genome shotgun (WGS) entry which is preliminary data.</text>
</comment>
<evidence type="ECO:0000259" key="15">
    <source>
        <dbReference type="Pfam" id="PF01583"/>
    </source>
</evidence>
<feature type="active site" description="Phosphoserine intermediate" evidence="13">
    <location>
        <position position="108"/>
    </location>
</feature>
<evidence type="ECO:0000256" key="5">
    <source>
        <dbReference type="ARBA" id="ARBA00012121"/>
    </source>
</evidence>
<reference evidence="16 17" key="1">
    <citation type="submission" date="2019-11" db="EMBL/GenBank/DDBJ databases">
        <title>Novel Deefgea species.</title>
        <authorList>
            <person name="Han J.-H."/>
        </authorList>
    </citation>
    <scope>NUCLEOTIDE SEQUENCE [LARGE SCALE GENOMIC DNA]</scope>
    <source>
        <strain evidence="16 17">LMG 24817</strain>
    </source>
</reference>
<dbReference type="Gene3D" id="3.40.50.300">
    <property type="entry name" value="P-loop containing nucleotide triphosphate hydrolases"/>
    <property type="match status" value="1"/>
</dbReference>
<comment type="pathway">
    <text evidence="3 13 14">Sulfur metabolism; hydrogen sulfide biosynthesis; sulfite from sulfate: step 2/3.</text>
</comment>
<evidence type="ECO:0000256" key="9">
    <source>
        <dbReference type="ARBA" id="ARBA00022840"/>
    </source>
</evidence>
<dbReference type="GO" id="GO:0004020">
    <property type="term" value="F:adenylylsulfate kinase activity"/>
    <property type="evidence" value="ECO:0007669"/>
    <property type="project" value="UniProtKB-EC"/>
</dbReference>
<dbReference type="PANTHER" id="PTHR11055:SF1">
    <property type="entry name" value="PAPS SYNTHETASE, ISOFORM D"/>
    <property type="match status" value="1"/>
</dbReference>
<evidence type="ECO:0000256" key="4">
    <source>
        <dbReference type="ARBA" id="ARBA00007008"/>
    </source>
</evidence>
<keyword evidence="17" id="KW-1185">Reference proteome</keyword>
<evidence type="ECO:0000256" key="8">
    <source>
        <dbReference type="ARBA" id="ARBA00022777"/>
    </source>
</evidence>
<evidence type="ECO:0000256" key="7">
    <source>
        <dbReference type="ARBA" id="ARBA00022741"/>
    </source>
</evidence>
<dbReference type="NCBIfam" id="NF003013">
    <property type="entry name" value="PRK03846.1"/>
    <property type="match status" value="1"/>
</dbReference>
<evidence type="ECO:0000256" key="13">
    <source>
        <dbReference type="HAMAP-Rule" id="MF_00065"/>
    </source>
</evidence>
<proteinExistence type="inferred from homology"/>
<dbReference type="PANTHER" id="PTHR11055">
    <property type="entry name" value="BIFUNCTIONAL 3'-PHOSPHOADENOSINE 5'-PHOSPHOSULFATE SYNTHASE"/>
    <property type="match status" value="1"/>
</dbReference>
<keyword evidence="7 13" id="KW-0547">Nucleotide-binding</keyword>
<accession>A0ABS2C8R7</accession>
<comment type="similarity">
    <text evidence="4 13 14">Belongs to the APS kinase family.</text>
</comment>
<gene>
    <name evidence="13 16" type="primary">cysC</name>
    <name evidence="16" type="ORF">GM173_00360</name>
</gene>
<dbReference type="SUPFAM" id="SSF52540">
    <property type="entry name" value="P-loop containing nucleoside triphosphate hydrolases"/>
    <property type="match status" value="1"/>
</dbReference>
<evidence type="ECO:0000256" key="14">
    <source>
        <dbReference type="RuleBase" id="RU004347"/>
    </source>
</evidence>